<evidence type="ECO:0000256" key="18">
    <source>
        <dbReference type="ARBA" id="ARBA00037847"/>
    </source>
</evidence>
<comment type="pathway">
    <text evidence="1">Lipid metabolism; prostaglandin biosynthesis.</text>
</comment>
<evidence type="ECO:0000256" key="16">
    <source>
        <dbReference type="ARBA" id="ARBA00023931"/>
    </source>
</evidence>
<keyword evidence="21" id="KW-1185">Reference proteome</keyword>
<comment type="subcellular location">
    <subcellularLocation>
        <location evidence="18">Endomembrane system</location>
        <topology evidence="18">Single-pass membrane protein</topology>
    </subcellularLocation>
</comment>
<gene>
    <name evidence="20" type="ORF">RUM44_009418</name>
</gene>
<evidence type="ECO:0000256" key="1">
    <source>
        <dbReference type="ARBA" id="ARBA00004702"/>
    </source>
</evidence>
<accession>A0ABR1ASM6</accession>
<dbReference type="Gene3D" id="6.20.200.30">
    <property type="match status" value="1"/>
</dbReference>
<evidence type="ECO:0000256" key="4">
    <source>
        <dbReference type="ARBA" id="ARBA00019474"/>
    </source>
</evidence>
<comment type="catalytic activity">
    <reaction evidence="15">
        <text>prostaglandin H2 = (12S)-hydroxy-(5Z,8E,10E)-heptadecatrienoate + malonaldehyde</text>
        <dbReference type="Rhea" id="RHEA:48644"/>
        <dbReference type="ChEBI" id="CHEBI:57405"/>
        <dbReference type="ChEBI" id="CHEBI:90694"/>
        <dbReference type="ChEBI" id="CHEBI:566274"/>
    </reaction>
    <physiologicalReaction direction="left-to-right" evidence="15">
        <dbReference type="Rhea" id="RHEA:48645"/>
    </physiologicalReaction>
</comment>
<protein>
    <recommendedName>
        <fullName evidence="4">Prostaglandin E synthase 2</fullName>
        <ecNumber evidence="3">5.3.99.3</ecNumber>
    </recommendedName>
    <alternativeName>
        <fullName evidence="17">Microsomal prostaglandin E synthase 2</fullName>
    </alternativeName>
</protein>
<keyword evidence="14" id="KW-0413">Isomerase</keyword>
<evidence type="ECO:0000256" key="7">
    <source>
        <dbReference type="ARBA" id="ARBA00022585"/>
    </source>
</evidence>
<keyword evidence="5" id="KW-0644">Prostaglandin metabolism</keyword>
<name>A0ABR1ASM6_POLSC</name>
<comment type="catalytic activity">
    <reaction evidence="16">
        <text>prostaglandin H2 = prostaglandin E2</text>
        <dbReference type="Rhea" id="RHEA:12893"/>
        <dbReference type="ChEBI" id="CHEBI:57405"/>
        <dbReference type="ChEBI" id="CHEBI:606564"/>
        <dbReference type="EC" id="5.3.99.3"/>
    </reaction>
    <physiologicalReaction direction="left-to-right" evidence="16">
        <dbReference type="Rhea" id="RHEA:12894"/>
    </physiologicalReaction>
</comment>
<evidence type="ECO:0000256" key="11">
    <source>
        <dbReference type="ARBA" id="ARBA00023098"/>
    </source>
</evidence>
<comment type="caution">
    <text evidence="20">The sequence shown here is derived from an EMBL/GenBank/DDBJ whole genome shotgun (WGS) entry which is preliminary data.</text>
</comment>
<dbReference type="InterPro" id="IPR034334">
    <property type="entry name" value="PGES2"/>
</dbReference>
<comment type="similarity">
    <text evidence="2">Belongs to the GST superfamily.</text>
</comment>
<evidence type="ECO:0000256" key="17">
    <source>
        <dbReference type="ARBA" id="ARBA00031041"/>
    </source>
</evidence>
<dbReference type="InterPro" id="IPR011767">
    <property type="entry name" value="GLR_AS"/>
</dbReference>
<reference evidence="20 21" key="1">
    <citation type="submission" date="2023-09" db="EMBL/GenBank/DDBJ databases">
        <title>Genomes of two closely related lineages of the louse Polyplax serrata with different host specificities.</title>
        <authorList>
            <person name="Martinu J."/>
            <person name="Tarabai H."/>
            <person name="Stefka J."/>
            <person name="Hypsa V."/>
        </authorList>
    </citation>
    <scope>NUCLEOTIDE SEQUENCE [LARGE SCALE GENOMIC DNA]</scope>
    <source>
        <strain evidence="20">98ZLc_SE</strain>
    </source>
</reference>
<evidence type="ECO:0000256" key="15">
    <source>
        <dbReference type="ARBA" id="ARBA00023930"/>
    </source>
</evidence>
<keyword evidence="9" id="KW-0276">Fatty acid metabolism</keyword>
<evidence type="ECO:0000256" key="13">
    <source>
        <dbReference type="ARBA" id="ARBA00023160"/>
    </source>
</evidence>
<feature type="domain" description="GST N-terminal" evidence="19">
    <location>
        <begin position="109"/>
        <end position="177"/>
    </location>
</feature>
<dbReference type="CDD" id="cd03197">
    <property type="entry name" value="GST_C_mPGES2"/>
    <property type="match status" value="1"/>
</dbReference>
<dbReference type="Gene3D" id="3.40.30.10">
    <property type="entry name" value="Glutaredoxin"/>
    <property type="match status" value="1"/>
</dbReference>
<dbReference type="PROSITE" id="PS00195">
    <property type="entry name" value="GLUTAREDOXIN_1"/>
    <property type="match status" value="1"/>
</dbReference>
<dbReference type="EMBL" id="JAWJWF010000045">
    <property type="protein sequence ID" value="KAK6626941.1"/>
    <property type="molecule type" value="Genomic_DNA"/>
</dbReference>
<sequence>MFSRNLAFFTFSKILSNRSKEFLSLAKRSRFTGNNKSVGKRRVKLLAATVPLCSFGAGAGYYYYKNHKNRDDDFIPKILDHTFLDVKPNVPVTRTIKGIRDDFNLKLTLFQYPTCPFCCKVRAFLDYYGLPYEVIEVDPVLRQQTSWTTYKKVPILLAKVDGGYQQLNDSSMIISALKTYLYHQDLNLEEILTYYPIVEFKDNKGDVQADIFNKYFLMYQENVPKDKPSKVVKEEKQWREWADNELVHTLSPNVYRTRDEALQAFNWFSEVGEWKKIFPAWENFLIVHVGAFVMWMVGDRLKKRHRLKDDVRESLYDSCRKWMKLLDEKKTIFLGGNTPNLADLAVYGVLSSIEGCLAFNDLLSNTKIGKWYYPMKEAVNNHVGKTEFLTGSYRKAT</sequence>
<evidence type="ECO:0000256" key="6">
    <source>
        <dbReference type="ARBA" id="ARBA00022516"/>
    </source>
</evidence>
<dbReference type="InterPro" id="IPR040079">
    <property type="entry name" value="Glutathione_S-Trfase"/>
</dbReference>
<evidence type="ECO:0000256" key="14">
    <source>
        <dbReference type="ARBA" id="ARBA00023235"/>
    </source>
</evidence>
<dbReference type="SUPFAM" id="SSF52833">
    <property type="entry name" value="Thioredoxin-like"/>
    <property type="match status" value="1"/>
</dbReference>
<evidence type="ECO:0000256" key="5">
    <source>
        <dbReference type="ARBA" id="ARBA00022501"/>
    </source>
</evidence>
<evidence type="ECO:0000313" key="20">
    <source>
        <dbReference type="EMBL" id="KAK6626941.1"/>
    </source>
</evidence>
<dbReference type="CDD" id="cd03040">
    <property type="entry name" value="GST_N_mPGES2"/>
    <property type="match status" value="1"/>
</dbReference>
<evidence type="ECO:0000259" key="19">
    <source>
        <dbReference type="Pfam" id="PF13417"/>
    </source>
</evidence>
<evidence type="ECO:0000256" key="3">
    <source>
        <dbReference type="ARBA" id="ARBA00012203"/>
    </source>
</evidence>
<organism evidence="20 21">
    <name type="scientific">Polyplax serrata</name>
    <name type="common">Common mouse louse</name>
    <dbReference type="NCBI Taxonomy" id="468196"/>
    <lineage>
        <taxon>Eukaryota</taxon>
        <taxon>Metazoa</taxon>
        <taxon>Ecdysozoa</taxon>
        <taxon>Arthropoda</taxon>
        <taxon>Hexapoda</taxon>
        <taxon>Insecta</taxon>
        <taxon>Pterygota</taxon>
        <taxon>Neoptera</taxon>
        <taxon>Paraneoptera</taxon>
        <taxon>Psocodea</taxon>
        <taxon>Troctomorpha</taxon>
        <taxon>Phthiraptera</taxon>
        <taxon>Anoplura</taxon>
        <taxon>Polyplacidae</taxon>
        <taxon>Polyplax</taxon>
    </lineage>
</organism>
<dbReference type="PANTHER" id="PTHR12782">
    <property type="entry name" value="MICROSOMAL PROSTAGLANDIN E SYNTHASE-2"/>
    <property type="match status" value="1"/>
</dbReference>
<dbReference type="Pfam" id="PF13417">
    <property type="entry name" value="GST_N_3"/>
    <property type="match status" value="1"/>
</dbReference>
<keyword evidence="11" id="KW-0443">Lipid metabolism</keyword>
<dbReference type="SUPFAM" id="SSF47616">
    <property type="entry name" value="GST C-terminal domain-like"/>
    <property type="match status" value="1"/>
</dbReference>
<dbReference type="EC" id="5.3.99.3" evidence="3"/>
<dbReference type="InterPro" id="IPR034335">
    <property type="entry name" value="PGES2_C"/>
</dbReference>
<keyword evidence="12" id="KW-0472">Membrane</keyword>
<keyword evidence="13" id="KW-0275">Fatty acid biosynthesis</keyword>
<proteinExistence type="inferred from homology"/>
<dbReference type="InterPro" id="IPR036249">
    <property type="entry name" value="Thioredoxin-like_sf"/>
</dbReference>
<dbReference type="SFLD" id="SFLDS00019">
    <property type="entry name" value="Glutathione_Transferase_(cytos"/>
    <property type="match status" value="1"/>
</dbReference>
<keyword evidence="10" id="KW-1133">Transmembrane helix</keyword>
<evidence type="ECO:0000256" key="10">
    <source>
        <dbReference type="ARBA" id="ARBA00022989"/>
    </source>
</evidence>
<evidence type="ECO:0000256" key="8">
    <source>
        <dbReference type="ARBA" id="ARBA00022692"/>
    </source>
</evidence>
<evidence type="ECO:0000256" key="9">
    <source>
        <dbReference type="ARBA" id="ARBA00022832"/>
    </source>
</evidence>
<dbReference type="Proteomes" id="UP001359485">
    <property type="component" value="Unassembled WGS sequence"/>
</dbReference>
<evidence type="ECO:0000256" key="2">
    <source>
        <dbReference type="ARBA" id="ARBA00007409"/>
    </source>
</evidence>
<dbReference type="InterPro" id="IPR004045">
    <property type="entry name" value="Glutathione_S-Trfase_N"/>
</dbReference>
<keyword evidence="6" id="KW-0444">Lipid biosynthesis</keyword>
<evidence type="ECO:0000313" key="21">
    <source>
        <dbReference type="Proteomes" id="UP001359485"/>
    </source>
</evidence>
<dbReference type="InterPro" id="IPR036282">
    <property type="entry name" value="Glutathione-S-Trfase_C_sf"/>
</dbReference>
<dbReference type="SFLD" id="SFLDG01203">
    <property type="entry name" value="Prostaglandin_E_synthase_like1"/>
    <property type="match status" value="1"/>
</dbReference>
<dbReference type="Gene3D" id="1.20.1050.10">
    <property type="match status" value="1"/>
</dbReference>
<keyword evidence="8" id="KW-0812">Transmembrane</keyword>
<evidence type="ECO:0000256" key="12">
    <source>
        <dbReference type="ARBA" id="ARBA00023136"/>
    </source>
</evidence>
<dbReference type="SFLD" id="SFLDG01182">
    <property type="entry name" value="Prostaglandin_E_synthase_like"/>
    <property type="match status" value="1"/>
</dbReference>
<dbReference type="PANTHER" id="PTHR12782:SF5">
    <property type="entry name" value="PROSTAGLANDIN E SYNTHASE 2"/>
    <property type="match status" value="1"/>
</dbReference>
<dbReference type="PROSITE" id="PS51354">
    <property type="entry name" value="GLUTAREDOXIN_2"/>
    <property type="match status" value="1"/>
</dbReference>
<keyword evidence="7" id="KW-0643">Prostaglandin biosynthesis</keyword>